<evidence type="ECO:0000256" key="17">
    <source>
        <dbReference type="HAMAP-Rule" id="MF_02089"/>
    </source>
</evidence>
<keyword evidence="14 17" id="KW-0676">Redox-active center</keyword>
<comment type="caution">
    <text evidence="18">The sequence shown here is derived from an EMBL/GenBank/DDBJ whole genome shotgun (WGS) entry which is preliminary data.</text>
</comment>
<dbReference type="EC" id="1.17.99.6" evidence="4 17"/>
<comment type="function">
    <text evidence="1 17">Catalyzes the conversion of epoxyqueuosine (oQ) to queuosine (Q), which is a hypermodified base found in the wobble positions of tRNA(Asp), tRNA(Asn), tRNA(His) and tRNA(Tyr).</text>
</comment>
<dbReference type="Pfam" id="PF02677">
    <property type="entry name" value="QueH"/>
    <property type="match status" value="1"/>
</dbReference>
<evidence type="ECO:0000256" key="3">
    <source>
        <dbReference type="ARBA" id="ARBA00008207"/>
    </source>
</evidence>
<evidence type="ECO:0000256" key="11">
    <source>
        <dbReference type="ARBA" id="ARBA00023004"/>
    </source>
</evidence>
<evidence type="ECO:0000256" key="10">
    <source>
        <dbReference type="ARBA" id="ARBA00023002"/>
    </source>
</evidence>
<evidence type="ECO:0000256" key="14">
    <source>
        <dbReference type="ARBA" id="ARBA00023284"/>
    </source>
</evidence>
<dbReference type="EMBL" id="JAPQER010000004">
    <property type="protein sequence ID" value="MCY6484959.1"/>
    <property type="molecule type" value="Genomic_DNA"/>
</dbReference>
<dbReference type="RefSeq" id="WP_268041280.1">
    <property type="nucleotide sequence ID" value="NZ_JAPQER010000004.1"/>
</dbReference>
<dbReference type="InterPro" id="IPR003828">
    <property type="entry name" value="QueH"/>
</dbReference>
<evidence type="ECO:0000313" key="18">
    <source>
        <dbReference type="EMBL" id="MCY6484959.1"/>
    </source>
</evidence>
<evidence type="ECO:0000256" key="13">
    <source>
        <dbReference type="ARBA" id="ARBA00023157"/>
    </source>
</evidence>
<reference evidence="18" key="1">
    <citation type="submission" date="2022-12" db="EMBL/GenBank/DDBJ databases">
        <authorList>
            <person name="Wang J."/>
        </authorList>
    </citation>
    <scope>NUCLEOTIDE SEQUENCE</scope>
    <source>
        <strain evidence="18">HY-45-18</strain>
    </source>
</reference>
<feature type="binding site" evidence="17">
    <location>
        <position position="112"/>
    </location>
    <ligand>
        <name>[4Fe-4S] cluster</name>
        <dbReference type="ChEBI" id="CHEBI:49883"/>
    </ligand>
</feature>
<dbReference type="Proteomes" id="UP001078443">
    <property type="component" value="Unassembled WGS sequence"/>
</dbReference>
<protein>
    <recommendedName>
        <fullName evidence="5 17">Epoxyqueuosine reductase QueH</fullName>
        <ecNumber evidence="4 17">1.17.99.6</ecNumber>
    </recommendedName>
    <alternativeName>
        <fullName evidence="15 17">Queuosine biosynthesis protein QueH</fullName>
    </alternativeName>
</protein>
<comment type="similarity">
    <text evidence="3 17">Belongs to the QueH family.</text>
</comment>
<keyword evidence="6 17" id="KW-0004">4Fe-4S</keyword>
<keyword evidence="11 17" id="KW-0408">Iron</keyword>
<keyword evidence="19" id="KW-1185">Reference proteome</keyword>
<name>A0ABT4D149_9CLOT</name>
<accession>A0ABT4D149</accession>
<feature type="binding site" evidence="17">
    <location>
        <position position="115"/>
    </location>
    <ligand>
        <name>[4Fe-4S] cluster</name>
        <dbReference type="ChEBI" id="CHEBI:49883"/>
    </ligand>
</feature>
<evidence type="ECO:0000256" key="7">
    <source>
        <dbReference type="ARBA" id="ARBA00022694"/>
    </source>
</evidence>
<gene>
    <name evidence="17" type="primary">queH</name>
    <name evidence="18" type="ORF">OW763_11455</name>
</gene>
<keyword evidence="10 17" id="KW-0560">Oxidoreductase</keyword>
<evidence type="ECO:0000256" key="12">
    <source>
        <dbReference type="ARBA" id="ARBA00023014"/>
    </source>
</evidence>
<proteinExistence type="inferred from homology"/>
<keyword evidence="7 17" id="KW-0819">tRNA processing</keyword>
<evidence type="ECO:0000313" key="19">
    <source>
        <dbReference type="Proteomes" id="UP001078443"/>
    </source>
</evidence>
<evidence type="ECO:0000256" key="1">
    <source>
        <dbReference type="ARBA" id="ARBA00002268"/>
    </source>
</evidence>
<dbReference type="PANTHER" id="PTHR36701">
    <property type="entry name" value="EPOXYQUEUOSINE REDUCTASE QUEH"/>
    <property type="match status" value="1"/>
</dbReference>
<evidence type="ECO:0000256" key="15">
    <source>
        <dbReference type="ARBA" id="ARBA00031446"/>
    </source>
</evidence>
<evidence type="ECO:0000256" key="4">
    <source>
        <dbReference type="ARBA" id="ARBA00012622"/>
    </source>
</evidence>
<keyword evidence="8 17" id="KW-0479">Metal-binding</keyword>
<organism evidence="18 19">
    <name type="scientific">Clostridium aestuarii</name>
    <dbReference type="NCBI Taxonomy" id="338193"/>
    <lineage>
        <taxon>Bacteria</taxon>
        <taxon>Bacillati</taxon>
        <taxon>Bacillota</taxon>
        <taxon>Clostridia</taxon>
        <taxon>Eubacteriales</taxon>
        <taxon>Clostridiaceae</taxon>
        <taxon>Clostridium</taxon>
    </lineage>
</organism>
<dbReference type="PANTHER" id="PTHR36701:SF1">
    <property type="entry name" value="EPOXYQUEUOSINE REDUCTASE QUEH"/>
    <property type="match status" value="1"/>
</dbReference>
<evidence type="ECO:0000256" key="5">
    <source>
        <dbReference type="ARBA" id="ARBA00016895"/>
    </source>
</evidence>
<feature type="disulfide bond" description="Redox-active" evidence="17">
    <location>
        <begin position="194"/>
        <end position="196"/>
    </location>
</feature>
<keyword evidence="12 17" id="KW-0411">Iron-sulfur</keyword>
<feature type="binding site" evidence="17">
    <location>
        <position position="30"/>
    </location>
    <ligand>
        <name>[4Fe-4S] cluster</name>
        <dbReference type="ChEBI" id="CHEBI:49883"/>
    </ligand>
</feature>
<evidence type="ECO:0000256" key="6">
    <source>
        <dbReference type="ARBA" id="ARBA00022485"/>
    </source>
</evidence>
<feature type="binding site" evidence="17">
    <location>
        <position position="31"/>
    </location>
    <ligand>
        <name>[4Fe-4S] cluster</name>
        <dbReference type="ChEBI" id="CHEBI:49883"/>
    </ligand>
</feature>
<keyword evidence="13 17" id="KW-1015">Disulfide bond</keyword>
<sequence length="204" mass="24316">MKINYQKILDEKLKEIGTLRETPSLFLHSCCAPCSSYVLEYLTEFFNITVFYYNPNIHPEYEYRKRVEEQKEFIKNFPAVKKIDFIEGDYIPEEFFNLTKGLEKEKEGGIRCFKCYEFRLKETAKQAKKLGFDYFTTTLSISPHKNAEKLNKIGERISEKFEVKFLNSDFKKRNGYKRSIELSSEYNLYRQNYCGCIYSQTNIT</sequence>
<evidence type="ECO:0000256" key="9">
    <source>
        <dbReference type="ARBA" id="ARBA00022785"/>
    </source>
</evidence>
<keyword evidence="9 17" id="KW-0671">Queuosine biosynthesis</keyword>
<comment type="pathway">
    <text evidence="2 17">tRNA modification; tRNA-queuosine biosynthesis.</text>
</comment>
<evidence type="ECO:0000256" key="16">
    <source>
        <dbReference type="ARBA" id="ARBA00047415"/>
    </source>
</evidence>
<evidence type="ECO:0000256" key="2">
    <source>
        <dbReference type="ARBA" id="ARBA00004691"/>
    </source>
</evidence>
<dbReference type="HAMAP" id="MF_02089">
    <property type="entry name" value="QueH"/>
    <property type="match status" value="1"/>
</dbReference>
<evidence type="ECO:0000256" key="8">
    <source>
        <dbReference type="ARBA" id="ARBA00022723"/>
    </source>
</evidence>
<comment type="catalytic activity">
    <reaction evidence="16 17">
        <text>epoxyqueuosine(34) in tRNA + AH2 = queuosine(34) in tRNA + A + H2O</text>
        <dbReference type="Rhea" id="RHEA:32159"/>
        <dbReference type="Rhea" id="RHEA-COMP:18571"/>
        <dbReference type="Rhea" id="RHEA-COMP:18582"/>
        <dbReference type="ChEBI" id="CHEBI:13193"/>
        <dbReference type="ChEBI" id="CHEBI:15377"/>
        <dbReference type="ChEBI" id="CHEBI:17499"/>
        <dbReference type="ChEBI" id="CHEBI:194431"/>
        <dbReference type="ChEBI" id="CHEBI:194443"/>
        <dbReference type="EC" id="1.17.99.6"/>
    </reaction>
</comment>